<organism evidence="1 2">
    <name type="scientific">Brevundimonas basaltis</name>
    <dbReference type="NCBI Taxonomy" id="472166"/>
    <lineage>
        <taxon>Bacteria</taxon>
        <taxon>Pseudomonadati</taxon>
        <taxon>Pseudomonadota</taxon>
        <taxon>Alphaproteobacteria</taxon>
        <taxon>Caulobacterales</taxon>
        <taxon>Caulobacteraceae</taxon>
        <taxon>Brevundimonas</taxon>
    </lineage>
</organism>
<reference evidence="1 2" key="1">
    <citation type="submission" date="2020-08" db="EMBL/GenBank/DDBJ databases">
        <title>Genomic Encyclopedia of Type Strains, Phase IV (KMG-IV): sequencing the most valuable type-strain genomes for metagenomic binning, comparative biology and taxonomic classification.</title>
        <authorList>
            <person name="Goeker M."/>
        </authorList>
    </citation>
    <scope>NUCLEOTIDE SEQUENCE [LARGE SCALE GENOMIC DNA]</scope>
    <source>
        <strain evidence="1 2">DSM 25335</strain>
    </source>
</reference>
<dbReference type="PIRSF" id="PIRSF031796">
    <property type="entry name" value="UPC031796"/>
    <property type="match status" value="1"/>
</dbReference>
<comment type="caution">
    <text evidence="1">The sequence shown here is derived from an EMBL/GenBank/DDBJ whole genome shotgun (WGS) entry which is preliminary data.</text>
</comment>
<dbReference type="InterPro" id="IPR009394">
    <property type="entry name" value="MmcB-like"/>
</dbReference>
<dbReference type="Proteomes" id="UP000566663">
    <property type="component" value="Unassembled WGS sequence"/>
</dbReference>
<dbReference type="AlphaFoldDB" id="A0A7W8HZE2"/>
<evidence type="ECO:0000313" key="2">
    <source>
        <dbReference type="Proteomes" id="UP000566663"/>
    </source>
</evidence>
<gene>
    <name evidence="1" type="ORF">HNQ67_001266</name>
</gene>
<dbReference type="RefSeq" id="WP_183253480.1">
    <property type="nucleotide sequence ID" value="NZ_BAAAFF010000005.1"/>
</dbReference>
<sequence>MPAAAVHIDLVFSRPATTLAVTRGAARLMADMGFAPLLEVGLPNGRRADVMGLGPRGEIVICEVKSGLEDFRVDRKWGEYRPYCDLFYFAVAPEFPSDILPDEPGLIVADGFGGAVVRDAAPVALAPARRKALTLAFARLGALRTLRDQPVG</sequence>
<proteinExistence type="predicted"/>
<evidence type="ECO:0000313" key="1">
    <source>
        <dbReference type="EMBL" id="MBB5291752.1"/>
    </source>
</evidence>
<accession>A0A7W8HZE2</accession>
<dbReference type="EMBL" id="JACHFZ010000002">
    <property type="protein sequence ID" value="MBB5291752.1"/>
    <property type="molecule type" value="Genomic_DNA"/>
</dbReference>
<evidence type="ECO:0008006" key="3">
    <source>
        <dbReference type="Google" id="ProtNLM"/>
    </source>
</evidence>
<dbReference type="Pfam" id="PF06319">
    <property type="entry name" value="MmcB-like"/>
    <property type="match status" value="1"/>
</dbReference>
<protein>
    <recommendedName>
        <fullName evidence="3">DNA repair protein MmcB-related protein</fullName>
    </recommendedName>
</protein>
<name>A0A7W8HZE2_9CAUL</name>
<keyword evidence="2" id="KW-1185">Reference proteome</keyword>